<dbReference type="InterPro" id="IPR050385">
    <property type="entry name" value="Archaeal_FAD_synthase"/>
</dbReference>
<dbReference type="EMBL" id="CTEF01000001">
    <property type="protein sequence ID" value="CQD05338.1"/>
    <property type="molecule type" value="Genomic_DNA"/>
</dbReference>
<evidence type="ECO:0000313" key="4">
    <source>
        <dbReference type="Proteomes" id="UP000182227"/>
    </source>
</evidence>
<reference evidence="3 4" key="1">
    <citation type="submission" date="2015-03" db="EMBL/GenBank/DDBJ databases">
        <authorList>
            <person name="Murphy D."/>
        </authorList>
    </citation>
    <scope>NUCLEOTIDE SEQUENCE [LARGE SCALE GENOMIC DNA]</scope>
    <source>
        <strain evidence="3 4">D16</strain>
    </source>
</reference>
<sequence>MLCALACVDAVVVFGETSPEQQLEVLRPDVWVKGGDYAETDLPEASVVRSHGGDVVLLPTIAGYSSSKLIAAMRS</sequence>
<dbReference type="InterPro" id="IPR014729">
    <property type="entry name" value="Rossmann-like_a/b/a_fold"/>
</dbReference>
<organism evidence="3 4">
    <name type="scientific">Mycolicibacterium conceptionense</name>
    <dbReference type="NCBI Taxonomy" id="451644"/>
    <lineage>
        <taxon>Bacteria</taxon>
        <taxon>Bacillati</taxon>
        <taxon>Actinomycetota</taxon>
        <taxon>Actinomycetes</taxon>
        <taxon>Mycobacteriales</taxon>
        <taxon>Mycobacteriaceae</taxon>
        <taxon>Mycolicibacterium</taxon>
    </lineage>
</organism>
<proteinExistence type="predicted"/>
<dbReference type="AlphaFoldDB" id="A0A0U1CZL2"/>
<evidence type="ECO:0000313" key="3">
    <source>
        <dbReference type="EMBL" id="CQD05338.1"/>
    </source>
</evidence>
<dbReference type="PANTHER" id="PTHR43793:SF2">
    <property type="entry name" value="BIFUNCTIONAL PROTEIN HLDE"/>
    <property type="match status" value="1"/>
</dbReference>
<dbReference type="GO" id="GO:0016779">
    <property type="term" value="F:nucleotidyltransferase activity"/>
    <property type="evidence" value="ECO:0007669"/>
    <property type="project" value="UniProtKB-KW"/>
</dbReference>
<keyword evidence="2 3" id="KW-0548">Nucleotidyltransferase</keyword>
<gene>
    <name evidence="3" type="ORF">BN970_00958</name>
</gene>
<protein>
    <submittedName>
        <fullName evidence="3">D-beta-D-heptose 1-phosphate adenylyltransferase</fullName>
    </submittedName>
</protein>
<dbReference type="PANTHER" id="PTHR43793">
    <property type="entry name" value="FAD SYNTHASE"/>
    <property type="match status" value="1"/>
</dbReference>
<evidence type="ECO:0000256" key="1">
    <source>
        <dbReference type="ARBA" id="ARBA00022679"/>
    </source>
</evidence>
<keyword evidence="1 3" id="KW-0808">Transferase</keyword>
<dbReference type="Gene3D" id="3.40.50.620">
    <property type="entry name" value="HUPs"/>
    <property type="match status" value="1"/>
</dbReference>
<name>A0A0U1CZL2_9MYCO</name>
<evidence type="ECO:0000256" key="2">
    <source>
        <dbReference type="ARBA" id="ARBA00022695"/>
    </source>
</evidence>
<accession>A0A0U1CZL2</accession>
<dbReference type="Proteomes" id="UP000182227">
    <property type="component" value="Unassembled WGS sequence"/>
</dbReference>